<feature type="compositionally biased region" description="Acidic residues" evidence="1">
    <location>
        <begin position="99"/>
        <end position="108"/>
    </location>
</feature>
<sequence length="320" mass="37109">MQSLDLNDKTNESDLKDPYCSPELPKYESTKGTTNEQQANAIKFLNFQKNIINTVLINKQKEGKELENYEELNTQSLVLNDLESDFEEPFCSSGSEYIPETDSEESEEDKGTKTSWNCEISSLALKNLNERQYQETKLLPLTEDVMKFQNFLNEASKEACAALQGNRQIKLNYRRLSECVLSLTLLLNRKRIGEIQYLKLDRYSQTVPQNQQEEFLSSLSETEKMFSKTFKRIVTEGKGSKPIAILFPTYIQKFIEVLLSVRNQCVDDSNEYLFANPNTKNKHLSEYHTVKKLAQEADVQDTALFTSTRLRNRLQLYYKF</sequence>
<reference evidence="2" key="1">
    <citation type="submission" date="2021-12" db="EMBL/GenBank/DDBJ databases">
        <authorList>
            <person name="King R."/>
        </authorList>
    </citation>
    <scope>NUCLEOTIDE SEQUENCE</scope>
</reference>
<dbReference type="EMBL" id="OV121139">
    <property type="protein sequence ID" value="CAH0561692.1"/>
    <property type="molecule type" value="Genomic_DNA"/>
</dbReference>
<name>A0A9P0BGL1_BRAAE</name>
<organism evidence="2 3">
    <name type="scientific">Brassicogethes aeneus</name>
    <name type="common">Rape pollen beetle</name>
    <name type="synonym">Meligethes aeneus</name>
    <dbReference type="NCBI Taxonomy" id="1431903"/>
    <lineage>
        <taxon>Eukaryota</taxon>
        <taxon>Metazoa</taxon>
        <taxon>Ecdysozoa</taxon>
        <taxon>Arthropoda</taxon>
        <taxon>Hexapoda</taxon>
        <taxon>Insecta</taxon>
        <taxon>Pterygota</taxon>
        <taxon>Neoptera</taxon>
        <taxon>Endopterygota</taxon>
        <taxon>Coleoptera</taxon>
        <taxon>Polyphaga</taxon>
        <taxon>Cucujiformia</taxon>
        <taxon>Nitidulidae</taxon>
        <taxon>Meligethinae</taxon>
        <taxon>Brassicogethes</taxon>
    </lineage>
</organism>
<proteinExistence type="predicted"/>
<accession>A0A9P0BGL1</accession>
<evidence type="ECO:0000313" key="3">
    <source>
        <dbReference type="Proteomes" id="UP001154078"/>
    </source>
</evidence>
<dbReference type="AlphaFoldDB" id="A0A9P0BGL1"/>
<dbReference type="Proteomes" id="UP001154078">
    <property type="component" value="Chromosome 8"/>
</dbReference>
<dbReference type="PANTHER" id="PTHR33480">
    <property type="entry name" value="SET DOMAIN-CONTAINING PROTEIN-RELATED"/>
    <property type="match status" value="1"/>
</dbReference>
<keyword evidence="3" id="KW-1185">Reference proteome</keyword>
<dbReference type="OrthoDB" id="10066972at2759"/>
<feature type="region of interest" description="Disordered" evidence="1">
    <location>
        <begin position="91"/>
        <end position="112"/>
    </location>
</feature>
<feature type="compositionally biased region" description="Basic and acidic residues" evidence="1">
    <location>
        <begin position="1"/>
        <end position="17"/>
    </location>
</feature>
<feature type="region of interest" description="Disordered" evidence="1">
    <location>
        <begin position="1"/>
        <end position="33"/>
    </location>
</feature>
<dbReference type="PANTHER" id="PTHR33480:SF1">
    <property type="entry name" value="TYR RECOMBINASE DOMAIN-CONTAINING PROTEIN"/>
    <property type="match status" value="1"/>
</dbReference>
<evidence type="ECO:0000256" key="1">
    <source>
        <dbReference type="SAM" id="MobiDB-lite"/>
    </source>
</evidence>
<protein>
    <submittedName>
        <fullName evidence="2">Uncharacterized protein</fullName>
    </submittedName>
</protein>
<gene>
    <name evidence="2" type="ORF">MELIAE_LOCUS11030</name>
</gene>
<evidence type="ECO:0000313" key="2">
    <source>
        <dbReference type="EMBL" id="CAH0561692.1"/>
    </source>
</evidence>